<accession>A0A218NP04</accession>
<dbReference type="GeneID" id="33314466"/>
<dbReference type="Proteomes" id="UP000197679">
    <property type="component" value="Chromosome"/>
</dbReference>
<keyword evidence="2" id="KW-0547">Nucleotide-binding</keyword>
<organism evidence="5 6">
    <name type="scientific">Candidatus Mancarchaeum acidiphilum</name>
    <dbReference type="NCBI Taxonomy" id="1920749"/>
    <lineage>
        <taxon>Archaea</taxon>
        <taxon>Candidatus Micrarchaeota</taxon>
        <taxon>Candidatus Mancarchaeum</taxon>
    </lineage>
</organism>
<keyword evidence="1" id="KW-0436">Ligase</keyword>
<dbReference type="SUPFAM" id="SSF52210">
    <property type="entry name" value="Succinyl-CoA synthetase domains"/>
    <property type="match status" value="2"/>
</dbReference>
<dbReference type="Pfam" id="PF19045">
    <property type="entry name" value="Ligase_CoA_2"/>
    <property type="match status" value="1"/>
</dbReference>
<protein>
    <submittedName>
        <fullName evidence="5">Acyl-CoA synthetase subunit alpha</fullName>
    </submittedName>
</protein>
<dbReference type="InterPro" id="IPR036291">
    <property type="entry name" value="NAD(P)-bd_dom_sf"/>
</dbReference>
<dbReference type="Gene3D" id="3.40.50.261">
    <property type="entry name" value="Succinyl-CoA synthetase domains"/>
    <property type="match status" value="2"/>
</dbReference>
<evidence type="ECO:0000259" key="4">
    <source>
        <dbReference type="SMART" id="SM00881"/>
    </source>
</evidence>
<dbReference type="PANTHER" id="PTHR43334:SF2">
    <property type="entry name" value="ACETATE--COA LIGASE [ADP-FORMING]"/>
    <property type="match status" value="1"/>
</dbReference>
<feature type="domain" description="CoA-binding" evidence="4">
    <location>
        <begin position="12"/>
        <end position="107"/>
    </location>
</feature>
<evidence type="ECO:0000256" key="2">
    <source>
        <dbReference type="ARBA" id="ARBA00022741"/>
    </source>
</evidence>
<evidence type="ECO:0000256" key="3">
    <source>
        <dbReference type="ARBA" id="ARBA00022840"/>
    </source>
</evidence>
<dbReference type="GO" id="GO:0005524">
    <property type="term" value="F:ATP binding"/>
    <property type="evidence" value="ECO:0007669"/>
    <property type="project" value="UniProtKB-KW"/>
</dbReference>
<dbReference type="OrthoDB" id="18103at2157"/>
<dbReference type="Pfam" id="PF13380">
    <property type="entry name" value="CoA_binding_2"/>
    <property type="match status" value="1"/>
</dbReference>
<evidence type="ECO:0000313" key="5">
    <source>
        <dbReference type="EMBL" id="ASI14202.1"/>
    </source>
</evidence>
<dbReference type="Pfam" id="PF13607">
    <property type="entry name" value="Succ_CoA_lig"/>
    <property type="match status" value="1"/>
</dbReference>
<dbReference type="PANTHER" id="PTHR43334">
    <property type="entry name" value="ACETATE--COA LIGASE [ADP-FORMING]"/>
    <property type="match status" value="1"/>
</dbReference>
<sequence>MENEMSKSIGIMMNPKSVAIIGASPDPDKVGYSILKNYLDLKYKGKLYPINLKEDSILGLKAYKSILDVPEQVDTAVIAVPAPITPNVLDECGRAKVKSVVVVTAGYAEVGNSELEEKLVSTAKKYNLPVLGPNCVGVMDLRTGVDTLFLPSYKFDRPEAGSLGFVSQSGSVAGTILDLIGGESIGLSKFVSYGNASVIDETDILNYLADDDDTNVLIVYLEGAKKSKDFIDVAKRIGKKKPVIIAKGGATAAGSKAAHSHTASMAGNYQIYEAIFEQAGFIQSNDLDEMMGMAKMFDKQPLPTGNRVGLITNGGGTGVLATDSIYRNGLALADLTDSSKEYLRKVMPPIVNIRTPLDIGGDADYGRFNEAIKTVVNDDNVDIVAIIALFQTPGADSRVAQAIGNYAAVCKKPMIVISEGGSYTEMHKKIIEQSGIPVYSSPEMAAKVMAAAVKYAEFRKNSEN</sequence>
<proteinExistence type="predicted"/>
<dbReference type="InterPro" id="IPR032875">
    <property type="entry name" value="Succ_CoA_lig_flav_dom"/>
</dbReference>
<dbReference type="GO" id="GO:0043758">
    <property type="term" value="F:acetate-CoA ligase (ADP-forming) activity"/>
    <property type="evidence" value="ECO:0007669"/>
    <property type="project" value="InterPro"/>
</dbReference>
<dbReference type="RefSeq" id="WP_088820497.1">
    <property type="nucleotide sequence ID" value="NZ_CP019964.1"/>
</dbReference>
<dbReference type="SMART" id="SM00881">
    <property type="entry name" value="CoA_binding"/>
    <property type="match status" value="1"/>
</dbReference>
<keyword evidence="6" id="KW-1185">Reference proteome</keyword>
<keyword evidence="3" id="KW-0067">ATP-binding</keyword>
<evidence type="ECO:0000313" key="6">
    <source>
        <dbReference type="Proteomes" id="UP000197679"/>
    </source>
</evidence>
<dbReference type="EMBL" id="CP019964">
    <property type="protein sequence ID" value="ASI14202.1"/>
    <property type="molecule type" value="Genomic_DNA"/>
</dbReference>
<dbReference type="Gene3D" id="3.40.50.720">
    <property type="entry name" value="NAD(P)-binding Rossmann-like Domain"/>
    <property type="match status" value="1"/>
</dbReference>
<name>A0A218NP04_9ARCH</name>
<dbReference type="InterPro" id="IPR043938">
    <property type="entry name" value="Ligase_CoA_dom"/>
</dbReference>
<dbReference type="SUPFAM" id="SSF51735">
    <property type="entry name" value="NAD(P)-binding Rossmann-fold domains"/>
    <property type="match status" value="1"/>
</dbReference>
<dbReference type="InterPro" id="IPR016102">
    <property type="entry name" value="Succinyl-CoA_synth-like"/>
</dbReference>
<evidence type="ECO:0000256" key="1">
    <source>
        <dbReference type="ARBA" id="ARBA00022598"/>
    </source>
</evidence>
<dbReference type="InterPro" id="IPR003781">
    <property type="entry name" value="CoA-bd"/>
</dbReference>
<gene>
    <name evidence="5" type="ORF">Mia14_0929</name>
</gene>
<reference evidence="5 6" key="1">
    <citation type="journal article" date="2017" name="Nat. Commun.">
        <title>'ARMAN' archaea depend on association with euryarchaeal host in culture and in situ.</title>
        <authorList>
            <person name="Golyshina O."/>
            <person name="Toshchakov S."/>
            <person name="Makarova K."/>
            <person name="Gavrilov S."/>
            <person name="Korzhenkov A."/>
            <person name="La Cono V."/>
            <person name="Arcadi E."/>
            <person name="Nechitaylo T."/>
            <person name="Ferrer M."/>
            <person name="Kublanov I."/>
            <person name="Wolf Y."/>
            <person name="Yakimov M."/>
            <person name="Golyshin P."/>
            <person name="Slesarev A."/>
            <person name="Kozyavkin S."/>
        </authorList>
    </citation>
    <scope>NUCLEOTIDE SEQUENCE [LARGE SCALE GENOMIC DNA]</scope>
    <source>
        <strain evidence="5 6">Mia14</strain>
    </source>
</reference>
<dbReference type="InterPro" id="IPR051538">
    <property type="entry name" value="Acyl-CoA_Synth/Transferase"/>
</dbReference>
<dbReference type="AlphaFoldDB" id="A0A218NP04"/>
<dbReference type="KEGG" id="marh:Mia14_0929"/>